<dbReference type="Gene3D" id="2.60.120.260">
    <property type="entry name" value="Galactose-binding domain-like"/>
    <property type="match status" value="1"/>
</dbReference>
<keyword evidence="2" id="KW-1185">Reference proteome</keyword>
<dbReference type="SUPFAM" id="SSF49785">
    <property type="entry name" value="Galactose-binding domain-like"/>
    <property type="match status" value="1"/>
</dbReference>
<proteinExistence type="predicted"/>
<sequence length="451" mass="52902">MSKIQIKPSCILNVPFQIYDKDFSFIVNGEEFKTSRFLSDLLSPILCRIHINDPTVDTFVINTQHPGNFSRILNLFNFKENEVDDNEFPFIKEVIEKLGNETIECKIEEEETEITEDNVFTLMKIHEKNRFFYKEKIERGIEFISSHLNEFIEKRSEEIESLCIDTLMRILKSDKIKLSTEDQLMKFVNKLYLKSSEYSILYETVLFENISPETMKEFTSIFDINDATMMTWKRICGRLEGELKTDEKNKEQNRYKKPPNGFQEIKFNGEESGAFKGIIWHLANECGGNVSDKNEVIVTSSSSNNCFPDRLAKNAVDFDDVQSIAQTNNEENAWIKYDFKDRKVHPTHYSMRSHEAGKGGNHPQHWVIEGSNTDRDDDWKMLDSRRNVTVLDESYRVHTFEIQEKLDSNEFFRYLRIRQTGKNTYTTGSWYYLTLSALEYFGTIILNKVVQ</sequence>
<name>A0ABR2JR67_9EUKA</name>
<accession>A0ABR2JR67</accession>
<evidence type="ECO:0000313" key="1">
    <source>
        <dbReference type="EMBL" id="KAK8881303.1"/>
    </source>
</evidence>
<comment type="caution">
    <text evidence="1">The sequence shown here is derived from an EMBL/GenBank/DDBJ whole genome shotgun (WGS) entry which is preliminary data.</text>
</comment>
<dbReference type="Proteomes" id="UP001470230">
    <property type="component" value="Unassembled WGS sequence"/>
</dbReference>
<organism evidence="1 2">
    <name type="scientific">Tritrichomonas musculus</name>
    <dbReference type="NCBI Taxonomy" id="1915356"/>
    <lineage>
        <taxon>Eukaryota</taxon>
        <taxon>Metamonada</taxon>
        <taxon>Parabasalia</taxon>
        <taxon>Tritrichomonadida</taxon>
        <taxon>Tritrichomonadidae</taxon>
        <taxon>Tritrichomonas</taxon>
    </lineage>
</organism>
<evidence type="ECO:0008006" key="3">
    <source>
        <dbReference type="Google" id="ProtNLM"/>
    </source>
</evidence>
<reference evidence="1 2" key="1">
    <citation type="submission" date="2024-04" db="EMBL/GenBank/DDBJ databases">
        <title>Tritrichomonas musculus Genome.</title>
        <authorList>
            <person name="Alves-Ferreira E."/>
            <person name="Grigg M."/>
            <person name="Lorenzi H."/>
            <person name="Galac M."/>
        </authorList>
    </citation>
    <scope>NUCLEOTIDE SEQUENCE [LARGE SCALE GENOMIC DNA]</scope>
    <source>
        <strain evidence="1 2">EAF2021</strain>
    </source>
</reference>
<evidence type="ECO:0000313" key="2">
    <source>
        <dbReference type="Proteomes" id="UP001470230"/>
    </source>
</evidence>
<dbReference type="EMBL" id="JAPFFF010000010">
    <property type="protein sequence ID" value="KAK8881303.1"/>
    <property type="molecule type" value="Genomic_DNA"/>
</dbReference>
<protein>
    <recommendedName>
        <fullName evidence="3">BTB domain-containing protein</fullName>
    </recommendedName>
</protein>
<gene>
    <name evidence="1" type="ORF">M9Y10_004038</name>
</gene>
<dbReference type="InterPro" id="IPR008979">
    <property type="entry name" value="Galactose-bd-like_sf"/>
</dbReference>